<protein>
    <submittedName>
        <fullName evidence="1">Uncharacterized protein</fullName>
    </submittedName>
</protein>
<dbReference type="Proteomes" id="UP000324222">
    <property type="component" value="Unassembled WGS sequence"/>
</dbReference>
<sequence>MHTGIQYTLILVSERDNGSNGEGEARALFTTMCVRPFNYKMFSSLISLWC</sequence>
<evidence type="ECO:0000313" key="1">
    <source>
        <dbReference type="EMBL" id="MPC28757.1"/>
    </source>
</evidence>
<dbReference type="AlphaFoldDB" id="A0A5B7E601"/>
<organism evidence="1 2">
    <name type="scientific">Portunus trituberculatus</name>
    <name type="common">Swimming crab</name>
    <name type="synonym">Neptunus trituberculatus</name>
    <dbReference type="NCBI Taxonomy" id="210409"/>
    <lineage>
        <taxon>Eukaryota</taxon>
        <taxon>Metazoa</taxon>
        <taxon>Ecdysozoa</taxon>
        <taxon>Arthropoda</taxon>
        <taxon>Crustacea</taxon>
        <taxon>Multicrustacea</taxon>
        <taxon>Malacostraca</taxon>
        <taxon>Eumalacostraca</taxon>
        <taxon>Eucarida</taxon>
        <taxon>Decapoda</taxon>
        <taxon>Pleocyemata</taxon>
        <taxon>Brachyura</taxon>
        <taxon>Eubrachyura</taxon>
        <taxon>Portunoidea</taxon>
        <taxon>Portunidae</taxon>
        <taxon>Portuninae</taxon>
        <taxon>Portunus</taxon>
    </lineage>
</organism>
<evidence type="ECO:0000313" key="2">
    <source>
        <dbReference type="Proteomes" id="UP000324222"/>
    </source>
</evidence>
<gene>
    <name evidence="1" type="ORF">E2C01_021968</name>
</gene>
<keyword evidence="2" id="KW-1185">Reference proteome</keyword>
<accession>A0A5B7E601</accession>
<reference evidence="1 2" key="1">
    <citation type="submission" date="2019-05" db="EMBL/GenBank/DDBJ databases">
        <title>Another draft genome of Portunus trituberculatus and its Hox gene families provides insights of decapod evolution.</title>
        <authorList>
            <person name="Jeong J.-H."/>
            <person name="Song I."/>
            <person name="Kim S."/>
            <person name="Choi T."/>
            <person name="Kim D."/>
            <person name="Ryu S."/>
            <person name="Kim W."/>
        </authorList>
    </citation>
    <scope>NUCLEOTIDE SEQUENCE [LARGE SCALE GENOMIC DNA]</scope>
    <source>
        <tissue evidence="1">Muscle</tissue>
    </source>
</reference>
<proteinExistence type="predicted"/>
<dbReference type="EMBL" id="VSRR010001961">
    <property type="protein sequence ID" value="MPC28757.1"/>
    <property type="molecule type" value="Genomic_DNA"/>
</dbReference>
<comment type="caution">
    <text evidence="1">The sequence shown here is derived from an EMBL/GenBank/DDBJ whole genome shotgun (WGS) entry which is preliminary data.</text>
</comment>
<name>A0A5B7E601_PORTR</name>